<keyword evidence="3" id="KW-0645">Protease</keyword>
<dbReference type="Pfam" id="PF00930">
    <property type="entry name" value="DPPIV_N"/>
    <property type="match status" value="1"/>
</dbReference>
<dbReference type="InterPro" id="IPR001375">
    <property type="entry name" value="Peptidase_S9_cat"/>
</dbReference>
<evidence type="ECO:0000259" key="2">
    <source>
        <dbReference type="Pfam" id="PF00930"/>
    </source>
</evidence>
<evidence type="ECO:0000313" key="3">
    <source>
        <dbReference type="EMBL" id="SFP97637.1"/>
    </source>
</evidence>
<dbReference type="PANTHER" id="PTHR11731">
    <property type="entry name" value="PROTEASE FAMILY S9B,C DIPEPTIDYL-PEPTIDASE IV-RELATED"/>
    <property type="match status" value="1"/>
</dbReference>
<dbReference type="GO" id="GO:0004177">
    <property type="term" value="F:aminopeptidase activity"/>
    <property type="evidence" value="ECO:0007669"/>
    <property type="project" value="UniProtKB-KW"/>
</dbReference>
<gene>
    <name evidence="3" type="ORF">SAMN04515674_10818</name>
</gene>
<dbReference type="InterPro" id="IPR029058">
    <property type="entry name" value="AB_hydrolase_fold"/>
</dbReference>
<organism evidence="3 4">
    <name type="scientific">Pseudarcicella hirudinis</name>
    <dbReference type="NCBI Taxonomy" id="1079859"/>
    <lineage>
        <taxon>Bacteria</taxon>
        <taxon>Pseudomonadati</taxon>
        <taxon>Bacteroidota</taxon>
        <taxon>Cytophagia</taxon>
        <taxon>Cytophagales</taxon>
        <taxon>Flectobacillaceae</taxon>
        <taxon>Pseudarcicella</taxon>
    </lineage>
</organism>
<proteinExistence type="predicted"/>
<keyword evidence="4" id="KW-1185">Reference proteome</keyword>
<dbReference type="STRING" id="1079859.SAMN04515674_10818"/>
<accession>A0A1I5URH4</accession>
<dbReference type="SUPFAM" id="SSF82171">
    <property type="entry name" value="DPP6 N-terminal domain-like"/>
    <property type="match status" value="1"/>
</dbReference>
<dbReference type="GO" id="GO:0008236">
    <property type="term" value="F:serine-type peptidase activity"/>
    <property type="evidence" value="ECO:0007669"/>
    <property type="project" value="InterPro"/>
</dbReference>
<dbReference type="Gene3D" id="3.40.50.1820">
    <property type="entry name" value="alpha/beta hydrolase"/>
    <property type="match status" value="1"/>
</dbReference>
<dbReference type="RefSeq" id="WP_092017866.1">
    <property type="nucleotide sequence ID" value="NZ_FOXH01000008.1"/>
</dbReference>
<name>A0A1I5URH4_9BACT</name>
<dbReference type="GO" id="GO:0006508">
    <property type="term" value="P:proteolysis"/>
    <property type="evidence" value="ECO:0007669"/>
    <property type="project" value="InterPro"/>
</dbReference>
<keyword evidence="3" id="KW-0031">Aminopeptidase</keyword>
<dbReference type="AlphaFoldDB" id="A0A1I5URH4"/>
<dbReference type="InterPro" id="IPR050278">
    <property type="entry name" value="Serine_Prot_S9B/DPPIV"/>
</dbReference>
<reference evidence="3 4" key="1">
    <citation type="submission" date="2016-10" db="EMBL/GenBank/DDBJ databases">
        <authorList>
            <person name="de Groot N.N."/>
        </authorList>
    </citation>
    <scope>NUCLEOTIDE SEQUENCE [LARGE SCALE GENOMIC DNA]</scope>
    <source>
        <strain evidence="4">E92,LMG 26720,CCM 7988</strain>
    </source>
</reference>
<dbReference type="Pfam" id="PF00326">
    <property type="entry name" value="Peptidase_S9"/>
    <property type="match status" value="1"/>
</dbReference>
<sequence length="767" mass="88543">MKRYQRFFELTIILLWLSTESKAQMASFAPYQPSKQEMLANYRRAQLMDSLTKNKVYKNTLKTCWQKGGNAFWYCNTVKDNVREYWLVDVQKGQKRNAFDAEKLASGLSAQLGKSLDARRLLLDSLCFDKNNQFLSFKAEKSYFQCNLNDYTCTKIESLPKDETVYPSFLHSWERWNSFATDSISPDKKWVAFIKNNNILIQPTSGGQNIQFTNDGSTSKPYGAIAWSPDSKYIVAYRISPVKDSLVYYIRTDVPNTTRGQLNSQPYKQPGDPFTTFEMFAYRLDTQKAIKIDCPVLDFFEAPKLNWRKNDERYYLFEKVDRGHQRFRIFEVDSFTGQTKTILDEKTNTFMYENRLFTHYLPETNEIVRTSEKDGWRHLYLKSTLKDTEQQITKGNWVVRTIDSIDVKKREIWFSASGMNPEEDPYYIHYYRIGLDGKNLLELTPQKGNHNLSYSPDKRFYIDAYSEVHVPTKFELKRTSDGKKLMTLEQADASDYLATGIRLPEPFHTKGRDGQTDIWGIICRPSKFDSTLKYPVIEQIYAGPQDSFVPKSFMGRYSEMQSMAELGFIVVQIDGMGTANRSKAFHDVCWKNLADAGFPDRIKWIRALAQKYPYVDITRVGLFGTSAGGQNALGGLLFHPEFYKAGVAACGCHDNRVDKQWWNEQWMGYPVGKHYEEQSNVVNAGKLQGNLLLIVGETDTNVPPESTYRVINSLIKAGKTFDFLPIPNMGHSDGGPYGRIRKRDFFVKYLLGIDPPQRNTNELLTDK</sequence>
<dbReference type="EMBL" id="FOXH01000008">
    <property type="protein sequence ID" value="SFP97637.1"/>
    <property type="molecule type" value="Genomic_DNA"/>
</dbReference>
<dbReference type="PANTHER" id="PTHR11731:SF118">
    <property type="entry name" value="BLR1971 PROTEIN"/>
    <property type="match status" value="1"/>
</dbReference>
<feature type="domain" description="Dipeptidylpeptidase IV N-terminal" evidence="2">
    <location>
        <begin position="139"/>
        <end position="471"/>
    </location>
</feature>
<protein>
    <submittedName>
        <fullName evidence="3">Dipeptidyl aminopeptidase/acylaminoacyl peptidase</fullName>
    </submittedName>
</protein>
<feature type="domain" description="Peptidase S9 prolyl oligopeptidase catalytic" evidence="1">
    <location>
        <begin position="558"/>
        <end position="741"/>
    </location>
</feature>
<dbReference type="Gene3D" id="2.140.10.30">
    <property type="entry name" value="Dipeptidylpeptidase IV, N-terminal domain"/>
    <property type="match status" value="1"/>
</dbReference>
<dbReference type="OrthoDB" id="9812921at2"/>
<evidence type="ECO:0000313" key="4">
    <source>
        <dbReference type="Proteomes" id="UP000199306"/>
    </source>
</evidence>
<dbReference type="InterPro" id="IPR002469">
    <property type="entry name" value="Peptidase_S9B_N"/>
</dbReference>
<evidence type="ECO:0000259" key="1">
    <source>
        <dbReference type="Pfam" id="PF00326"/>
    </source>
</evidence>
<dbReference type="Proteomes" id="UP000199306">
    <property type="component" value="Unassembled WGS sequence"/>
</dbReference>
<dbReference type="SUPFAM" id="SSF53474">
    <property type="entry name" value="alpha/beta-Hydrolases"/>
    <property type="match status" value="1"/>
</dbReference>
<keyword evidence="3" id="KW-0378">Hydrolase</keyword>